<feature type="compositionally biased region" description="Basic residues" evidence="1">
    <location>
        <begin position="1"/>
        <end position="13"/>
    </location>
</feature>
<sequence length="96" mass="9380">MRRMLARKGLSRRRTAESGKGSSKGPGRCAPFVGEGVAPAWAGGVAAAEPAGTAAAAAAGVAAAAVAADAVNRTWRREGAGLLCGAGMVRGSAPFD</sequence>
<keyword evidence="3" id="KW-1185">Reference proteome</keyword>
<accession>A0ABN3S1P0</accession>
<dbReference type="EMBL" id="BAAASK010000001">
    <property type="protein sequence ID" value="GAA2665819.1"/>
    <property type="molecule type" value="Genomic_DNA"/>
</dbReference>
<feature type="region of interest" description="Disordered" evidence="1">
    <location>
        <begin position="1"/>
        <end position="30"/>
    </location>
</feature>
<gene>
    <name evidence="2" type="ORF">GCM10010310_00040</name>
</gene>
<protein>
    <submittedName>
        <fullName evidence="2">Uncharacterized protein</fullName>
    </submittedName>
</protein>
<reference evidence="2 3" key="1">
    <citation type="journal article" date="2019" name="Int. J. Syst. Evol. Microbiol.">
        <title>The Global Catalogue of Microorganisms (GCM) 10K type strain sequencing project: providing services to taxonomists for standard genome sequencing and annotation.</title>
        <authorList>
            <consortium name="The Broad Institute Genomics Platform"/>
            <consortium name="The Broad Institute Genome Sequencing Center for Infectious Disease"/>
            <person name="Wu L."/>
            <person name="Ma J."/>
        </authorList>
    </citation>
    <scope>NUCLEOTIDE SEQUENCE [LARGE SCALE GENOMIC DNA]</scope>
    <source>
        <strain evidence="2 3">JCM 4531</strain>
    </source>
</reference>
<evidence type="ECO:0000256" key="1">
    <source>
        <dbReference type="SAM" id="MobiDB-lite"/>
    </source>
</evidence>
<evidence type="ECO:0000313" key="2">
    <source>
        <dbReference type="EMBL" id="GAA2665819.1"/>
    </source>
</evidence>
<evidence type="ECO:0000313" key="3">
    <source>
        <dbReference type="Proteomes" id="UP001499989"/>
    </source>
</evidence>
<dbReference type="Proteomes" id="UP001499989">
    <property type="component" value="Unassembled WGS sequence"/>
</dbReference>
<comment type="caution">
    <text evidence="2">The sequence shown here is derived from an EMBL/GenBank/DDBJ whole genome shotgun (WGS) entry which is preliminary data.</text>
</comment>
<organism evidence="2 3">
    <name type="scientific">Streptomyces violaceolatus</name>
    <dbReference type="NCBI Taxonomy" id="67378"/>
    <lineage>
        <taxon>Bacteria</taxon>
        <taxon>Bacillati</taxon>
        <taxon>Actinomycetota</taxon>
        <taxon>Actinomycetes</taxon>
        <taxon>Kitasatosporales</taxon>
        <taxon>Streptomycetaceae</taxon>
        <taxon>Streptomyces</taxon>
        <taxon>Streptomyces violaceoruber group</taxon>
    </lineage>
</organism>
<name>A0ABN3S1P0_9ACTN</name>
<proteinExistence type="predicted"/>